<evidence type="ECO:0008006" key="4">
    <source>
        <dbReference type="Google" id="ProtNLM"/>
    </source>
</evidence>
<comment type="caution">
    <text evidence="2">The sequence shown here is derived from an EMBL/GenBank/DDBJ whole genome shotgun (WGS) entry which is preliminary data.</text>
</comment>
<feature type="compositionally biased region" description="Low complexity" evidence="1">
    <location>
        <begin position="89"/>
        <end position="101"/>
    </location>
</feature>
<feature type="region of interest" description="Disordered" evidence="1">
    <location>
        <begin position="153"/>
        <end position="259"/>
    </location>
</feature>
<proteinExistence type="predicted"/>
<dbReference type="EMBL" id="MU070290">
    <property type="protein sequence ID" value="KAF5828534.1"/>
    <property type="molecule type" value="Genomic_DNA"/>
</dbReference>
<feature type="compositionally biased region" description="Basic and acidic residues" evidence="1">
    <location>
        <begin position="202"/>
        <end position="216"/>
    </location>
</feature>
<evidence type="ECO:0000256" key="1">
    <source>
        <dbReference type="SAM" id="MobiDB-lite"/>
    </source>
</evidence>
<feature type="region of interest" description="Disordered" evidence="1">
    <location>
        <begin position="43"/>
        <end position="140"/>
    </location>
</feature>
<sequence>MLAGRKSLSRISLTVEIDKDVDEEDVEEALLELKHLSQQCRSFGAPTELNSSRSKNESLLRSVRPSVAPPCGTSIDPKEVEDREKAEAAARAAWHQQRQKQLQSSVGLEEGTSSASSASGSFNPSGKENTEVRVKTRIGHPRSLRIPQYLLDGHAHGHTDTPVGHYMRSGTGPRRTLNRSKSTTLSGSDSQDDADDEIAGTSHRESREQQVVREPDEGGQATAHAVRRASHAHGVFGSYPDTSKGSTAVDSSMSHANAVQSTTALVTPSVASLARHTLPRLGQSALSSFDTLAKDDAKDAEVQSHARSQGV</sequence>
<keyword evidence="3" id="KW-1185">Reference proteome</keyword>
<evidence type="ECO:0000313" key="2">
    <source>
        <dbReference type="EMBL" id="KAF5828534.1"/>
    </source>
</evidence>
<reference evidence="2" key="1">
    <citation type="submission" date="2017-08" db="EMBL/GenBank/DDBJ databases">
        <authorList>
            <person name="Polle J.E."/>
            <person name="Barry K."/>
            <person name="Cushman J."/>
            <person name="Schmutz J."/>
            <person name="Tran D."/>
            <person name="Hathwaick L.T."/>
            <person name="Yim W.C."/>
            <person name="Jenkins J."/>
            <person name="Mckie-Krisberg Z.M."/>
            <person name="Prochnik S."/>
            <person name="Lindquist E."/>
            <person name="Dockter R.B."/>
            <person name="Adam C."/>
            <person name="Molina H."/>
            <person name="Bunkerborg J."/>
            <person name="Jin E."/>
            <person name="Buchheim M."/>
            <person name="Magnuson J."/>
        </authorList>
    </citation>
    <scope>NUCLEOTIDE SEQUENCE</scope>
    <source>
        <strain evidence="2">CCAP 19/18</strain>
    </source>
</reference>
<gene>
    <name evidence="2" type="ORF">DUNSADRAFT_17478</name>
</gene>
<feature type="compositionally biased region" description="Basic and acidic residues" evidence="1">
    <location>
        <begin position="76"/>
        <end position="88"/>
    </location>
</feature>
<feature type="non-terminal residue" evidence="2">
    <location>
        <position position="311"/>
    </location>
</feature>
<name>A0ABQ7G1Q6_DUNSA</name>
<accession>A0ABQ7G1Q6</accession>
<feature type="compositionally biased region" description="Polar residues" evidence="1">
    <location>
        <begin position="179"/>
        <end position="189"/>
    </location>
</feature>
<dbReference type="Proteomes" id="UP000815325">
    <property type="component" value="Unassembled WGS sequence"/>
</dbReference>
<evidence type="ECO:0000313" key="3">
    <source>
        <dbReference type="Proteomes" id="UP000815325"/>
    </source>
</evidence>
<feature type="compositionally biased region" description="Polar residues" evidence="1">
    <location>
        <begin position="48"/>
        <end position="59"/>
    </location>
</feature>
<protein>
    <recommendedName>
        <fullName evidence="4">Encoded protein</fullName>
    </recommendedName>
</protein>
<feature type="compositionally biased region" description="Polar residues" evidence="1">
    <location>
        <begin position="240"/>
        <end position="259"/>
    </location>
</feature>
<organism evidence="2 3">
    <name type="scientific">Dunaliella salina</name>
    <name type="common">Green alga</name>
    <name type="synonym">Protococcus salinus</name>
    <dbReference type="NCBI Taxonomy" id="3046"/>
    <lineage>
        <taxon>Eukaryota</taxon>
        <taxon>Viridiplantae</taxon>
        <taxon>Chlorophyta</taxon>
        <taxon>core chlorophytes</taxon>
        <taxon>Chlorophyceae</taxon>
        <taxon>CS clade</taxon>
        <taxon>Chlamydomonadales</taxon>
        <taxon>Dunaliellaceae</taxon>
        <taxon>Dunaliella</taxon>
    </lineage>
</organism>